<comment type="caution">
    <text evidence="2">The sequence shown here is derived from an EMBL/GenBank/DDBJ whole genome shotgun (WGS) entry which is preliminary data.</text>
</comment>
<dbReference type="Proteomes" id="UP000023152">
    <property type="component" value="Unassembled WGS sequence"/>
</dbReference>
<evidence type="ECO:0000256" key="1">
    <source>
        <dbReference type="SAM" id="MobiDB-lite"/>
    </source>
</evidence>
<reference evidence="2 3" key="1">
    <citation type="journal article" date="2013" name="Curr. Biol.">
        <title>The Genome of the Foraminiferan Reticulomyxa filosa.</title>
        <authorList>
            <person name="Glockner G."/>
            <person name="Hulsmann N."/>
            <person name="Schleicher M."/>
            <person name="Noegel A.A."/>
            <person name="Eichinger L."/>
            <person name="Gallinger C."/>
            <person name="Pawlowski J."/>
            <person name="Sierra R."/>
            <person name="Euteneuer U."/>
            <person name="Pillet L."/>
            <person name="Moustafa A."/>
            <person name="Platzer M."/>
            <person name="Groth M."/>
            <person name="Szafranski K."/>
            <person name="Schliwa M."/>
        </authorList>
    </citation>
    <scope>NUCLEOTIDE SEQUENCE [LARGE SCALE GENOMIC DNA]</scope>
</reference>
<dbReference type="AlphaFoldDB" id="X6M2F1"/>
<proteinExistence type="predicted"/>
<name>X6M2F1_RETFI</name>
<feature type="region of interest" description="Disordered" evidence="1">
    <location>
        <begin position="1"/>
        <end position="32"/>
    </location>
</feature>
<evidence type="ECO:0000313" key="2">
    <source>
        <dbReference type="EMBL" id="ETO07155.1"/>
    </source>
</evidence>
<sequence length="137" mass="15861">MKKPSERKVINEILKHEDKQNDDEENATIKSNIKDTNMADEKNYIYETPANRPLPQIIAVEDDGEYEKYNAKSTNENKGINFYEPKNITKTVVTEEFIQTIRKTIVSEEIVKPNVASKKRVKSIQKTIISEKHVKPI</sequence>
<organism evidence="2 3">
    <name type="scientific">Reticulomyxa filosa</name>
    <dbReference type="NCBI Taxonomy" id="46433"/>
    <lineage>
        <taxon>Eukaryota</taxon>
        <taxon>Sar</taxon>
        <taxon>Rhizaria</taxon>
        <taxon>Retaria</taxon>
        <taxon>Foraminifera</taxon>
        <taxon>Monothalamids</taxon>
        <taxon>Reticulomyxidae</taxon>
        <taxon>Reticulomyxa</taxon>
    </lineage>
</organism>
<gene>
    <name evidence="2" type="ORF">RFI_30237</name>
</gene>
<keyword evidence="3" id="KW-1185">Reference proteome</keyword>
<protein>
    <submittedName>
        <fullName evidence="2">Uncharacterized protein</fullName>
    </submittedName>
</protein>
<evidence type="ECO:0000313" key="3">
    <source>
        <dbReference type="Proteomes" id="UP000023152"/>
    </source>
</evidence>
<feature type="compositionally biased region" description="Basic and acidic residues" evidence="1">
    <location>
        <begin position="1"/>
        <end position="19"/>
    </location>
</feature>
<dbReference type="EMBL" id="ASPP01026437">
    <property type="protein sequence ID" value="ETO07155.1"/>
    <property type="molecule type" value="Genomic_DNA"/>
</dbReference>
<accession>X6M2F1</accession>